<keyword evidence="3 10" id="KW-0808">Transferase</keyword>
<keyword evidence="5 10" id="KW-0276">Fatty acid metabolism</keyword>
<dbReference type="InterPro" id="IPR030457">
    <property type="entry name" value="ELO_CS"/>
</dbReference>
<keyword evidence="4 10" id="KW-0812">Transmembrane</keyword>
<proteinExistence type="inferred from homology"/>
<dbReference type="GO" id="GO:0034626">
    <property type="term" value="P:fatty acid elongation, polyunsaturated fatty acid"/>
    <property type="evidence" value="ECO:0007669"/>
    <property type="project" value="TreeGrafter"/>
</dbReference>
<evidence type="ECO:0000256" key="6">
    <source>
        <dbReference type="ARBA" id="ARBA00022989"/>
    </source>
</evidence>
<keyword evidence="2 10" id="KW-0444">Lipid biosynthesis</keyword>
<comment type="similarity">
    <text evidence="10">Belongs to the ELO family.</text>
</comment>
<evidence type="ECO:0000313" key="11">
    <source>
        <dbReference type="EMBL" id="KAB0805586.1"/>
    </source>
</evidence>
<dbReference type="OrthoDB" id="434092at2759"/>
<evidence type="ECO:0000256" key="10">
    <source>
        <dbReference type="RuleBase" id="RU361115"/>
    </source>
</evidence>
<sequence>MNCSVGSTHLEGMDYINEYYELIFIKWADERTATLPLMSSPFPIFGLLITYLYVVFIYLPNYMTHKKPYSLKGYLTVYNLFQVIACCVLIYGISTAGWTTHYTLGCQEADFSSDPLALRMAQYLWLTFIMKVVELTETCVFVLRKKANQVSFLHVYHHISTVLYTWFLVKLYPGGMASFPVLLNLYVHIIMYTYYFISSLGPEMQQKLKSVKSRVTQIQMIQLVVSAVYLTQILSPSCKVPIMLFCFGVPNLIINLTLFLDFYVKDNQKHD</sequence>
<keyword evidence="6 10" id="KW-1133">Transmembrane helix</keyword>
<dbReference type="Proteomes" id="UP000327044">
    <property type="component" value="Unassembled WGS sequence"/>
</dbReference>
<feature type="transmembrane region" description="Helical" evidence="10">
    <location>
        <begin position="73"/>
        <end position="93"/>
    </location>
</feature>
<comment type="caution">
    <text evidence="11">The sequence shown here is derived from an EMBL/GenBank/DDBJ whole genome shotgun (WGS) entry which is preliminary data.</text>
</comment>
<keyword evidence="12" id="KW-1185">Reference proteome</keyword>
<organism evidence="11 12">
    <name type="scientific">Photinus pyralis</name>
    <name type="common">Common eastern firefly</name>
    <name type="synonym">Lampyris pyralis</name>
    <dbReference type="NCBI Taxonomy" id="7054"/>
    <lineage>
        <taxon>Eukaryota</taxon>
        <taxon>Metazoa</taxon>
        <taxon>Ecdysozoa</taxon>
        <taxon>Arthropoda</taxon>
        <taxon>Hexapoda</taxon>
        <taxon>Insecta</taxon>
        <taxon>Pterygota</taxon>
        <taxon>Neoptera</taxon>
        <taxon>Endopterygota</taxon>
        <taxon>Coleoptera</taxon>
        <taxon>Polyphaga</taxon>
        <taxon>Elateriformia</taxon>
        <taxon>Elateroidea</taxon>
        <taxon>Lampyridae</taxon>
        <taxon>Lampyrinae</taxon>
        <taxon>Photinus</taxon>
    </lineage>
</organism>
<keyword evidence="9 10" id="KW-0275">Fatty acid biosynthesis</keyword>
<dbReference type="EC" id="2.3.1.199" evidence="10"/>
<evidence type="ECO:0000256" key="8">
    <source>
        <dbReference type="ARBA" id="ARBA00023136"/>
    </source>
</evidence>
<comment type="subcellular location">
    <subcellularLocation>
        <location evidence="1">Membrane</location>
        <topology evidence="1">Multi-pass membrane protein</topology>
    </subcellularLocation>
</comment>
<gene>
    <name evidence="11" type="ORF">PPYR_02556</name>
</gene>
<dbReference type="InParanoid" id="A0A5N4B7N8"/>
<name>A0A5N4B7N8_PHOPY</name>
<dbReference type="GO" id="GO:0019367">
    <property type="term" value="P:fatty acid elongation, saturated fatty acid"/>
    <property type="evidence" value="ECO:0007669"/>
    <property type="project" value="TreeGrafter"/>
</dbReference>
<dbReference type="InterPro" id="IPR002076">
    <property type="entry name" value="ELO_fam"/>
</dbReference>
<dbReference type="GO" id="GO:0030148">
    <property type="term" value="P:sphingolipid biosynthetic process"/>
    <property type="evidence" value="ECO:0007669"/>
    <property type="project" value="TreeGrafter"/>
</dbReference>
<evidence type="ECO:0000256" key="9">
    <source>
        <dbReference type="ARBA" id="ARBA00023160"/>
    </source>
</evidence>
<reference evidence="11 12" key="1">
    <citation type="journal article" date="2018" name="Elife">
        <title>Firefly genomes illuminate parallel origins of bioluminescence in beetles.</title>
        <authorList>
            <person name="Fallon T.R."/>
            <person name="Lower S.E."/>
            <person name="Chang C.H."/>
            <person name="Bessho-Uehara M."/>
            <person name="Martin G.J."/>
            <person name="Bewick A.J."/>
            <person name="Behringer M."/>
            <person name="Debat H.J."/>
            <person name="Wong I."/>
            <person name="Day J.C."/>
            <person name="Suvorov A."/>
            <person name="Silva C.J."/>
            <person name="Stanger-Hall K.F."/>
            <person name="Hall D.W."/>
            <person name="Schmitz R.J."/>
            <person name="Nelson D.R."/>
            <person name="Lewis S.M."/>
            <person name="Shigenobu S."/>
            <person name="Bybee S.M."/>
            <person name="Larracuente A.M."/>
            <person name="Oba Y."/>
            <person name="Weng J.K."/>
        </authorList>
    </citation>
    <scope>NUCLEOTIDE SEQUENCE [LARGE SCALE GENOMIC DNA]</scope>
    <source>
        <strain evidence="11">1611_PpyrPB1</strain>
        <tissue evidence="11">Whole body</tissue>
    </source>
</reference>
<evidence type="ECO:0000313" key="12">
    <source>
        <dbReference type="Proteomes" id="UP000327044"/>
    </source>
</evidence>
<feature type="transmembrane region" description="Helical" evidence="10">
    <location>
        <begin position="179"/>
        <end position="197"/>
    </location>
</feature>
<dbReference type="Pfam" id="PF01151">
    <property type="entry name" value="ELO"/>
    <property type="match status" value="1"/>
</dbReference>
<dbReference type="EMBL" id="VVIM01000001">
    <property type="protein sequence ID" value="KAB0805586.1"/>
    <property type="molecule type" value="Genomic_DNA"/>
</dbReference>
<feature type="transmembrane region" description="Helical" evidence="10">
    <location>
        <begin position="241"/>
        <end position="264"/>
    </location>
</feature>
<evidence type="ECO:0000256" key="5">
    <source>
        <dbReference type="ARBA" id="ARBA00022832"/>
    </source>
</evidence>
<feature type="transmembrane region" description="Helical" evidence="10">
    <location>
        <begin position="42"/>
        <end position="61"/>
    </location>
</feature>
<dbReference type="GO" id="GO:0005789">
    <property type="term" value="C:endoplasmic reticulum membrane"/>
    <property type="evidence" value="ECO:0007669"/>
    <property type="project" value="TreeGrafter"/>
</dbReference>
<keyword evidence="8 10" id="KW-0472">Membrane</keyword>
<keyword evidence="7 10" id="KW-0443">Lipid metabolism</keyword>
<feature type="transmembrane region" description="Helical" evidence="10">
    <location>
        <begin position="155"/>
        <end position="173"/>
    </location>
</feature>
<dbReference type="GO" id="GO:0009922">
    <property type="term" value="F:fatty acid elongase activity"/>
    <property type="evidence" value="ECO:0007669"/>
    <property type="project" value="UniProtKB-EC"/>
</dbReference>
<accession>A0A5N4B7N8</accession>
<dbReference type="PROSITE" id="PS01188">
    <property type="entry name" value="ELO"/>
    <property type="match status" value="1"/>
</dbReference>
<comment type="catalytic activity">
    <reaction evidence="10">
        <text>a very-long-chain acyl-CoA + malonyl-CoA + H(+) = a very-long-chain 3-oxoacyl-CoA + CO2 + CoA</text>
        <dbReference type="Rhea" id="RHEA:32727"/>
        <dbReference type="ChEBI" id="CHEBI:15378"/>
        <dbReference type="ChEBI" id="CHEBI:16526"/>
        <dbReference type="ChEBI" id="CHEBI:57287"/>
        <dbReference type="ChEBI" id="CHEBI:57384"/>
        <dbReference type="ChEBI" id="CHEBI:90725"/>
        <dbReference type="ChEBI" id="CHEBI:90736"/>
        <dbReference type="EC" id="2.3.1.199"/>
    </reaction>
</comment>
<dbReference type="GO" id="GO:0042761">
    <property type="term" value="P:very long-chain fatty acid biosynthetic process"/>
    <property type="evidence" value="ECO:0007669"/>
    <property type="project" value="TreeGrafter"/>
</dbReference>
<evidence type="ECO:0000256" key="3">
    <source>
        <dbReference type="ARBA" id="ARBA00022679"/>
    </source>
</evidence>
<evidence type="ECO:0000256" key="1">
    <source>
        <dbReference type="ARBA" id="ARBA00004141"/>
    </source>
</evidence>
<feature type="transmembrane region" description="Helical" evidence="10">
    <location>
        <begin position="123"/>
        <end position="143"/>
    </location>
</feature>
<dbReference type="PANTHER" id="PTHR11157:SF113">
    <property type="entry name" value="ELONGATION OF VERY LONG CHAIN FATTY ACIDS PROTEIN"/>
    <property type="match status" value="1"/>
</dbReference>
<dbReference type="AlphaFoldDB" id="A0A5N4B7N8"/>
<dbReference type="PANTHER" id="PTHR11157">
    <property type="entry name" value="FATTY ACID ACYL TRANSFERASE-RELATED"/>
    <property type="match status" value="1"/>
</dbReference>
<protein>
    <recommendedName>
        <fullName evidence="10">Elongation of very long chain fatty acids protein</fullName>
        <ecNumber evidence="10">2.3.1.199</ecNumber>
    </recommendedName>
    <alternativeName>
        <fullName evidence="10">Very-long-chain 3-oxoacyl-CoA synthase</fullName>
    </alternativeName>
</protein>
<evidence type="ECO:0000256" key="4">
    <source>
        <dbReference type="ARBA" id="ARBA00022692"/>
    </source>
</evidence>
<evidence type="ECO:0000256" key="7">
    <source>
        <dbReference type="ARBA" id="ARBA00023098"/>
    </source>
</evidence>
<dbReference type="GO" id="GO:0034625">
    <property type="term" value="P:fatty acid elongation, monounsaturated fatty acid"/>
    <property type="evidence" value="ECO:0007669"/>
    <property type="project" value="TreeGrafter"/>
</dbReference>
<evidence type="ECO:0000256" key="2">
    <source>
        <dbReference type="ARBA" id="ARBA00022516"/>
    </source>
</evidence>